<keyword evidence="4" id="KW-0256">Endoplasmic reticulum</keyword>
<dbReference type="InterPro" id="IPR052374">
    <property type="entry name" value="SERAC1"/>
</dbReference>
<comment type="caution">
    <text evidence="7">The sequence shown here is derived from an EMBL/GenBank/DDBJ whole genome shotgun (WGS) entry which is preliminary data.</text>
</comment>
<organism evidence="7 8">
    <name type="scientific">Penicillium chermesinum</name>
    <dbReference type="NCBI Taxonomy" id="63820"/>
    <lineage>
        <taxon>Eukaryota</taxon>
        <taxon>Fungi</taxon>
        <taxon>Dikarya</taxon>
        <taxon>Ascomycota</taxon>
        <taxon>Pezizomycotina</taxon>
        <taxon>Eurotiomycetes</taxon>
        <taxon>Eurotiomycetidae</taxon>
        <taxon>Eurotiales</taxon>
        <taxon>Aspergillaceae</taxon>
        <taxon>Penicillium</taxon>
    </lineage>
</organism>
<evidence type="ECO:0000256" key="5">
    <source>
        <dbReference type="ARBA" id="ARBA00023128"/>
    </source>
</evidence>
<evidence type="ECO:0000313" key="7">
    <source>
        <dbReference type="EMBL" id="KAJ5232126.1"/>
    </source>
</evidence>
<dbReference type="AlphaFoldDB" id="A0A9W9NYI4"/>
<comment type="subcellular location">
    <subcellularLocation>
        <location evidence="2">Endoplasmic reticulum</location>
    </subcellularLocation>
    <subcellularLocation>
        <location evidence="3">Membrane</location>
    </subcellularLocation>
    <subcellularLocation>
        <location evidence="1">Mitochondrion</location>
    </subcellularLocation>
</comment>
<dbReference type="Proteomes" id="UP001150941">
    <property type="component" value="Unassembled WGS sequence"/>
</dbReference>
<dbReference type="GO" id="GO:0005783">
    <property type="term" value="C:endoplasmic reticulum"/>
    <property type="evidence" value="ECO:0007669"/>
    <property type="project" value="UniProtKB-SubCell"/>
</dbReference>
<evidence type="ECO:0000256" key="1">
    <source>
        <dbReference type="ARBA" id="ARBA00004173"/>
    </source>
</evidence>
<keyword evidence="8" id="KW-1185">Reference proteome</keyword>
<evidence type="ECO:0000256" key="6">
    <source>
        <dbReference type="ARBA" id="ARBA00023136"/>
    </source>
</evidence>
<keyword evidence="5" id="KW-0496">Mitochondrion</keyword>
<proteinExistence type="predicted"/>
<evidence type="ECO:0000313" key="8">
    <source>
        <dbReference type="Proteomes" id="UP001150941"/>
    </source>
</evidence>
<accession>A0A9W9NYI4</accession>
<dbReference type="RefSeq" id="XP_058330119.1">
    <property type="nucleotide sequence ID" value="XM_058474379.1"/>
</dbReference>
<dbReference type="SUPFAM" id="SSF53474">
    <property type="entry name" value="alpha/beta-Hydrolases"/>
    <property type="match status" value="1"/>
</dbReference>
<evidence type="ECO:0000256" key="3">
    <source>
        <dbReference type="ARBA" id="ARBA00004370"/>
    </source>
</evidence>
<dbReference type="Gene3D" id="3.40.50.1820">
    <property type="entry name" value="alpha/beta hydrolase"/>
    <property type="match status" value="1"/>
</dbReference>
<dbReference type="GO" id="GO:0005739">
    <property type="term" value="C:mitochondrion"/>
    <property type="evidence" value="ECO:0007669"/>
    <property type="project" value="UniProtKB-SubCell"/>
</dbReference>
<dbReference type="GO" id="GO:0017000">
    <property type="term" value="P:antibiotic biosynthetic process"/>
    <property type="evidence" value="ECO:0007669"/>
    <property type="project" value="UniProtKB-ARBA"/>
</dbReference>
<reference evidence="7" key="1">
    <citation type="submission" date="2022-11" db="EMBL/GenBank/DDBJ databases">
        <authorList>
            <person name="Petersen C."/>
        </authorList>
    </citation>
    <scope>NUCLEOTIDE SEQUENCE</scope>
    <source>
        <strain evidence="7">IBT 19713</strain>
    </source>
</reference>
<dbReference type="PANTHER" id="PTHR48182">
    <property type="entry name" value="PROTEIN SERAC1"/>
    <property type="match status" value="1"/>
</dbReference>
<evidence type="ECO:0008006" key="9">
    <source>
        <dbReference type="Google" id="ProtNLM"/>
    </source>
</evidence>
<sequence>MPVKIIKDVSEASLDVVLVPGLKIADKPEWTSAKSALFWPERLLPQKAPKARILAFEYDDDLTVDAFWNERNGFHSTSDELVDDLTEARSGDKAKRPIVFVAHCLGGVVLQSALLRANKNESNKKLVEKVASILLLGTPQYTPDNLQTAKKFFQLVGKEIPSDSNLKTLSAHILKVSQEFAQLREANSINVETFYENAPVEIHGKKLYIVDVSEAKLPGDSPDLKVLKGNHHEIARFEDENKDFRTVSRSIARVIENLPKQDAKGVARTSLLPETILASRLDRITES</sequence>
<evidence type="ECO:0000256" key="2">
    <source>
        <dbReference type="ARBA" id="ARBA00004240"/>
    </source>
</evidence>
<dbReference type="InterPro" id="IPR029058">
    <property type="entry name" value="AB_hydrolase_fold"/>
</dbReference>
<evidence type="ECO:0000256" key="4">
    <source>
        <dbReference type="ARBA" id="ARBA00022824"/>
    </source>
</evidence>
<reference evidence="7" key="2">
    <citation type="journal article" date="2023" name="IMA Fungus">
        <title>Comparative genomic study of the Penicillium genus elucidates a diverse pangenome and 15 lateral gene transfer events.</title>
        <authorList>
            <person name="Petersen C."/>
            <person name="Sorensen T."/>
            <person name="Nielsen M.R."/>
            <person name="Sondergaard T.E."/>
            <person name="Sorensen J.L."/>
            <person name="Fitzpatrick D.A."/>
            <person name="Frisvad J.C."/>
            <person name="Nielsen K.L."/>
        </authorList>
    </citation>
    <scope>NUCLEOTIDE SEQUENCE</scope>
    <source>
        <strain evidence="7">IBT 19713</strain>
    </source>
</reference>
<dbReference type="EMBL" id="JAPQKS010000004">
    <property type="protein sequence ID" value="KAJ5232126.1"/>
    <property type="molecule type" value="Genomic_DNA"/>
</dbReference>
<keyword evidence="6" id="KW-0472">Membrane</keyword>
<protein>
    <recommendedName>
        <fullName evidence="9">DUF676 domain-containing protein</fullName>
    </recommendedName>
</protein>
<name>A0A9W9NYI4_9EURO</name>
<dbReference type="GO" id="GO:0016020">
    <property type="term" value="C:membrane"/>
    <property type="evidence" value="ECO:0007669"/>
    <property type="project" value="UniProtKB-SubCell"/>
</dbReference>
<dbReference type="GeneID" id="83201682"/>
<dbReference type="OrthoDB" id="427518at2759"/>
<gene>
    <name evidence="7" type="ORF">N7468_005082</name>
</gene>
<dbReference type="GO" id="GO:0072330">
    <property type="term" value="P:monocarboxylic acid biosynthetic process"/>
    <property type="evidence" value="ECO:0007669"/>
    <property type="project" value="UniProtKB-ARBA"/>
</dbReference>
<dbReference type="PANTHER" id="PTHR48182:SF2">
    <property type="entry name" value="PROTEIN SERAC1"/>
    <property type="match status" value="1"/>
</dbReference>